<reference evidence="3" key="1">
    <citation type="submission" date="2020-04" db="EMBL/GenBank/DDBJ databases">
        <authorList>
            <person name="Alioto T."/>
            <person name="Alioto T."/>
            <person name="Gomez Garrido J."/>
        </authorList>
    </citation>
    <scope>NUCLEOTIDE SEQUENCE</scope>
    <source>
        <strain evidence="3">A484AB</strain>
    </source>
</reference>
<sequence>GTSRSQCTQVIAQSEGERRIAEKIQSKLNVSKIEVEDISGGCGSMYRIFVAAAEFQGKRTIQQHRIINDILQDEVKDMHGLTLQTTSSL</sequence>
<dbReference type="Pfam" id="PF01722">
    <property type="entry name" value="BolA"/>
    <property type="match status" value="1"/>
</dbReference>
<gene>
    <name evidence="3" type="ORF">PACLA_8A084444</name>
</gene>
<dbReference type="SUPFAM" id="SSF82657">
    <property type="entry name" value="BolA-like"/>
    <property type="match status" value="1"/>
</dbReference>
<dbReference type="InterPro" id="IPR002634">
    <property type="entry name" value="BolA"/>
</dbReference>
<dbReference type="PANTHER" id="PTHR46188">
    <property type="entry name" value="BOLA-LIKE PROTEIN 3"/>
    <property type="match status" value="1"/>
</dbReference>
<dbReference type="GO" id="GO:0005759">
    <property type="term" value="C:mitochondrial matrix"/>
    <property type="evidence" value="ECO:0007669"/>
    <property type="project" value="TreeGrafter"/>
</dbReference>
<organism evidence="3 4">
    <name type="scientific">Paramuricea clavata</name>
    <name type="common">Red gorgonian</name>
    <name type="synonym">Violescent sea-whip</name>
    <dbReference type="NCBI Taxonomy" id="317549"/>
    <lineage>
        <taxon>Eukaryota</taxon>
        <taxon>Metazoa</taxon>
        <taxon>Cnidaria</taxon>
        <taxon>Anthozoa</taxon>
        <taxon>Octocorallia</taxon>
        <taxon>Malacalcyonacea</taxon>
        <taxon>Plexauridae</taxon>
        <taxon>Paramuricea</taxon>
    </lineage>
</organism>
<dbReference type="AlphaFoldDB" id="A0A7D9IQG2"/>
<dbReference type="Gene3D" id="3.30.300.90">
    <property type="entry name" value="BolA-like"/>
    <property type="match status" value="1"/>
</dbReference>
<feature type="non-terminal residue" evidence="3">
    <location>
        <position position="1"/>
    </location>
</feature>
<evidence type="ECO:0000313" key="4">
    <source>
        <dbReference type="Proteomes" id="UP001152795"/>
    </source>
</evidence>
<proteinExistence type="inferred from homology"/>
<name>A0A7D9IQG2_PARCT</name>
<dbReference type="PANTHER" id="PTHR46188:SF1">
    <property type="entry name" value="BOLA-LIKE PROTEIN 3"/>
    <property type="match status" value="1"/>
</dbReference>
<evidence type="ECO:0000313" key="3">
    <source>
        <dbReference type="EMBL" id="CAB4010941.1"/>
    </source>
</evidence>
<keyword evidence="4" id="KW-1185">Reference proteome</keyword>
<comment type="caution">
    <text evidence="3">The sequence shown here is derived from an EMBL/GenBank/DDBJ whole genome shotgun (WGS) entry which is preliminary data.</text>
</comment>
<dbReference type="Proteomes" id="UP001152795">
    <property type="component" value="Unassembled WGS sequence"/>
</dbReference>
<evidence type="ECO:0000256" key="2">
    <source>
        <dbReference type="RuleBase" id="RU003860"/>
    </source>
</evidence>
<dbReference type="EMBL" id="CACRXK020006968">
    <property type="protein sequence ID" value="CAB4010941.1"/>
    <property type="molecule type" value="Genomic_DNA"/>
</dbReference>
<dbReference type="PIRSF" id="PIRSF003113">
    <property type="entry name" value="BolA"/>
    <property type="match status" value="1"/>
</dbReference>
<protein>
    <submittedName>
        <fullName evidence="3">Uncharacterized protein</fullName>
    </submittedName>
</protein>
<comment type="similarity">
    <text evidence="1 2">Belongs to the BolA/IbaG family.</text>
</comment>
<accession>A0A7D9IQG2</accession>
<dbReference type="OrthoDB" id="203381at2759"/>
<dbReference type="InterPro" id="IPR052275">
    <property type="entry name" value="Mt_Fe-S_assembly_factor"/>
</dbReference>
<dbReference type="InterPro" id="IPR036065">
    <property type="entry name" value="BolA-like_sf"/>
</dbReference>
<evidence type="ECO:0000256" key="1">
    <source>
        <dbReference type="ARBA" id="ARBA00005578"/>
    </source>
</evidence>